<reference evidence="4 5" key="1">
    <citation type="submission" date="2021-06" db="EMBL/GenBank/DDBJ databases">
        <authorList>
            <person name="Sun Q."/>
            <person name="Li D."/>
        </authorList>
    </citation>
    <scope>NUCLEOTIDE SEQUENCE [LARGE SCALE GENOMIC DNA]</scope>
    <source>
        <strain evidence="4 5">MSJ-1</strain>
    </source>
</reference>
<protein>
    <recommendedName>
        <fullName evidence="1">Riboflavin synthase</fullName>
        <ecNumber evidence="1">2.5.1.9</ecNumber>
    </recommendedName>
</protein>
<dbReference type="NCBIfam" id="NF006767">
    <property type="entry name" value="PRK09289.1"/>
    <property type="match status" value="1"/>
</dbReference>
<dbReference type="PIRSF" id="PIRSF000498">
    <property type="entry name" value="Riboflavin_syn_A"/>
    <property type="match status" value="1"/>
</dbReference>
<dbReference type="EMBL" id="JAHLQO010000005">
    <property type="protein sequence ID" value="MBU5669723.1"/>
    <property type="molecule type" value="Genomic_DNA"/>
</dbReference>
<dbReference type="GO" id="GO:0004746">
    <property type="term" value="F:riboflavin synthase activity"/>
    <property type="evidence" value="ECO:0007669"/>
    <property type="project" value="UniProtKB-EC"/>
</dbReference>
<evidence type="ECO:0000313" key="4">
    <source>
        <dbReference type="EMBL" id="MBU5669723.1"/>
    </source>
</evidence>
<dbReference type="PANTHER" id="PTHR21098:SF12">
    <property type="entry name" value="RIBOFLAVIN SYNTHASE"/>
    <property type="match status" value="1"/>
</dbReference>
<feature type="repeat" description="Lumazine-binding" evidence="2">
    <location>
        <begin position="97"/>
        <end position="193"/>
    </location>
</feature>
<comment type="caution">
    <text evidence="4">The sequence shown here is derived from an EMBL/GenBank/DDBJ whole genome shotgun (WGS) entry which is preliminary data.</text>
</comment>
<gene>
    <name evidence="4" type="ORF">KQI68_07735</name>
</gene>
<organism evidence="4 5">
    <name type="scientific">Peptoniphilus ovalis</name>
    <dbReference type="NCBI Taxonomy" id="2841503"/>
    <lineage>
        <taxon>Bacteria</taxon>
        <taxon>Bacillati</taxon>
        <taxon>Bacillota</taxon>
        <taxon>Tissierellia</taxon>
        <taxon>Tissierellales</taxon>
        <taxon>Peptoniphilaceae</taxon>
        <taxon>Peptoniphilus</taxon>
    </lineage>
</organism>
<dbReference type="InterPro" id="IPR026017">
    <property type="entry name" value="Lumazine-bd_dom"/>
</dbReference>
<dbReference type="InterPro" id="IPR001783">
    <property type="entry name" value="Lumazine-bd"/>
</dbReference>
<dbReference type="PANTHER" id="PTHR21098">
    <property type="entry name" value="RIBOFLAVIN SYNTHASE ALPHA CHAIN"/>
    <property type="match status" value="1"/>
</dbReference>
<dbReference type="NCBIfam" id="NF009566">
    <property type="entry name" value="PRK13020.1"/>
    <property type="match status" value="1"/>
</dbReference>
<evidence type="ECO:0000313" key="5">
    <source>
        <dbReference type="Proteomes" id="UP000783742"/>
    </source>
</evidence>
<dbReference type="PROSITE" id="PS51177">
    <property type="entry name" value="LUMAZINE_BIND"/>
    <property type="match status" value="2"/>
</dbReference>
<dbReference type="EC" id="2.5.1.9" evidence="1"/>
<dbReference type="Pfam" id="PF00677">
    <property type="entry name" value="Lum_binding"/>
    <property type="match status" value="2"/>
</dbReference>
<dbReference type="NCBIfam" id="TIGR00187">
    <property type="entry name" value="ribE"/>
    <property type="match status" value="1"/>
</dbReference>
<evidence type="ECO:0000256" key="1">
    <source>
        <dbReference type="NCBIfam" id="TIGR00187"/>
    </source>
</evidence>
<keyword evidence="5" id="KW-1185">Reference proteome</keyword>
<dbReference type="Proteomes" id="UP000783742">
    <property type="component" value="Unassembled WGS sequence"/>
</dbReference>
<accession>A0ABS6FI39</accession>
<feature type="domain" description="Lumazine-binding" evidence="3">
    <location>
        <begin position="1"/>
        <end position="96"/>
    </location>
</feature>
<sequence>MFTGIIEEIGTLNSIKKESDLYTLEVSAKKVLEGTKYGDSIATNGVCLTVTEMGENFYKAEVMLETINSTNFKDLKKGANLNLERALSPSKRLDGHIVQGHVDGVGEITNIINNNREVVYRINFKGENSKYIVEKGSIALDGISLTVSKVEGDNFEVSIIPTTVKETTLSSKKVGDKINIETDIIGRYVYSFLNLENKKEITMDFLRENGF</sequence>
<evidence type="ECO:0000256" key="2">
    <source>
        <dbReference type="PROSITE-ProRule" id="PRU00524"/>
    </source>
</evidence>
<proteinExistence type="predicted"/>
<keyword evidence="4" id="KW-0808">Transferase</keyword>
<name>A0ABS6FI39_9FIRM</name>
<feature type="repeat" description="Lumazine-binding" evidence="2">
    <location>
        <begin position="1"/>
        <end position="96"/>
    </location>
</feature>
<dbReference type="RefSeq" id="WP_216549761.1">
    <property type="nucleotide sequence ID" value="NZ_JAHLQO010000005.1"/>
</dbReference>
<feature type="domain" description="Lumazine-binding" evidence="3">
    <location>
        <begin position="97"/>
        <end position="193"/>
    </location>
</feature>
<evidence type="ECO:0000259" key="3">
    <source>
        <dbReference type="PROSITE" id="PS51177"/>
    </source>
</evidence>
<dbReference type="CDD" id="cd00402">
    <property type="entry name" value="Riboflavin_synthase_like"/>
    <property type="match status" value="1"/>
</dbReference>